<dbReference type="GO" id="GO:0046872">
    <property type="term" value="F:metal ion binding"/>
    <property type="evidence" value="ECO:0007669"/>
    <property type="project" value="UniProtKB-KW"/>
</dbReference>
<evidence type="ECO:0000313" key="9">
    <source>
        <dbReference type="Proteomes" id="UP000427906"/>
    </source>
</evidence>
<evidence type="ECO:0000259" key="7">
    <source>
        <dbReference type="PROSITE" id="PS51918"/>
    </source>
</evidence>
<dbReference type="GO" id="GO:0051539">
    <property type="term" value="F:4 iron, 4 sulfur cluster binding"/>
    <property type="evidence" value="ECO:0007669"/>
    <property type="project" value="UniProtKB-KW"/>
</dbReference>
<dbReference type="InterPro" id="IPR040084">
    <property type="entry name" value="GTPase_Obg"/>
</dbReference>
<dbReference type="SUPFAM" id="SSF46785">
    <property type="entry name" value="Winged helix' DNA-binding domain"/>
    <property type="match status" value="1"/>
</dbReference>
<dbReference type="SUPFAM" id="SSF102114">
    <property type="entry name" value="Radical SAM enzymes"/>
    <property type="match status" value="1"/>
</dbReference>
<reference evidence="8 9" key="1">
    <citation type="submission" date="2019-11" db="EMBL/GenBank/DDBJ databases">
        <title>Comparative genomics of hydrocarbon-degrading Desulfosarcina strains.</title>
        <authorList>
            <person name="Watanabe M."/>
            <person name="Kojima H."/>
            <person name="Fukui M."/>
        </authorList>
    </citation>
    <scope>NUCLEOTIDE SEQUENCE [LARGE SCALE GENOMIC DNA]</scope>
    <source>
        <strain evidence="8 9">PL12</strain>
    </source>
</reference>
<sequence length="311" mass="34953">MTIKQPDYRYLFGPVPSRRFGRSLGIDLTPHKTCSLDCVFCQLGRTPVKTLQRKVYVPTGEVIDEIDRWLQTDGNADYLTLSGSGEPTLHAEFGHVLAHLRRQPIPSVLLTNGTLLDRPEVQEAAAQARVVKVSLSAWDQKSFEWVNRPHEQLAFATVVDGIKTFRSRFDGQLWLEVFLLSGINAMARDVQKIARLSEGLKPDRIHLNTIARPPAEDFAAAVPMARLEELADLFDPPARIAAVFNGNRSKTIQANETTLLAMLKRRPCTIKQIEAAFGMHINEVSKYLGALMQTNRIRADRKNNEVYYTAS</sequence>
<keyword evidence="3" id="KW-0949">S-adenosyl-L-methionine</keyword>
<evidence type="ECO:0000313" key="8">
    <source>
        <dbReference type="EMBL" id="BBO67645.1"/>
    </source>
</evidence>
<gene>
    <name evidence="8" type="ORF">DSCA_15750</name>
</gene>
<proteinExistence type="predicted"/>
<dbReference type="InterPro" id="IPR013785">
    <property type="entry name" value="Aldolase_TIM"/>
</dbReference>
<evidence type="ECO:0000256" key="3">
    <source>
        <dbReference type="ARBA" id="ARBA00022691"/>
    </source>
</evidence>
<dbReference type="OrthoDB" id="9800840at2"/>
<evidence type="ECO:0000256" key="1">
    <source>
        <dbReference type="ARBA" id="ARBA00001966"/>
    </source>
</evidence>
<dbReference type="RefSeq" id="WP_155315881.1">
    <property type="nucleotide sequence ID" value="NZ_AP021874.1"/>
</dbReference>
<dbReference type="CDD" id="cd01335">
    <property type="entry name" value="Radical_SAM"/>
    <property type="match status" value="1"/>
</dbReference>
<dbReference type="AlphaFoldDB" id="A0A5K7YGV1"/>
<evidence type="ECO:0000256" key="6">
    <source>
        <dbReference type="ARBA" id="ARBA00023014"/>
    </source>
</evidence>
<dbReference type="InterPro" id="IPR036388">
    <property type="entry name" value="WH-like_DNA-bd_sf"/>
</dbReference>
<name>A0A5K7YGV1_9BACT</name>
<keyword evidence="9" id="KW-1185">Reference proteome</keyword>
<organism evidence="8 9">
    <name type="scientific">Desulfosarcina alkanivorans</name>
    <dbReference type="NCBI Taxonomy" id="571177"/>
    <lineage>
        <taxon>Bacteria</taxon>
        <taxon>Pseudomonadati</taxon>
        <taxon>Thermodesulfobacteriota</taxon>
        <taxon>Desulfobacteria</taxon>
        <taxon>Desulfobacterales</taxon>
        <taxon>Desulfosarcinaceae</taxon>
        <taxon>Desulfosarcina</taxon>
    </lineage>
</organism>
<evidence type="ECO:0000256" key="2">
    <source>
        <dbReference type="ARBA" id="ARBA00022485"/>
    </source>
</evidence>
<accession>A0A5K7YGV1</accession>
<dbReference type="KEGG" id="dalk:DSCA_15750"/>
<dbReference type="SFLD" id="SFLDS00029">
    <property type="entry name" value="Radical_SAM"/>
    <property type="match status" value="1"/>
</dbReference>
<dbReference type="InterPro" id="IPR007197">
    <property type="entry name" value="rSAM"/>
</dbReference>
<dbReference type="PANTHER" id="PTHR43787">
    <property type="entry name" value="FEMO COFACTOR BIOSYNTHESIS PROTEIN NIFB-RELATED"/>
    <property type="match status" value="1"/>
</dbReference>
<dbReference type="PROSITE" id="PS51918">
    <property type="entry name" value="RADICAL_SAM"/>
    <property type="match status" value="1"/>
</dbReference>
<evidence type="ECO:0000256" key="5">
    <source>
        <dbReference type="ARBA" id="ARBA00023004"/>
    </source>
</evidence>
<dbReference type="EMBL" id="AP021874">
    <property type="protein sequence ID" value="BBO67645.1"/>
    <property type="molecule type" value="Genomic_DNA"/>
</dbReference>
<dbReference type="InterPro" id="IPR058240">
    <property type="entry name" value="rSAM_sf"/>
</dbReference>
<dbReference type="Gene3D" id="1.10.10.10">
    <property type="entry name" value="Winged helix-like DNA-binding domain superfamily/Winged helix DNA-binding domain"/>
    <property type="match status" value="1"/>
</dbReference>
<protein>
    <submittedName>
        <fullName evidence="8">Radical SAM protein</fullName>
    </submittedName>
</protein>
<dbReference type="PANTHER" id="PTHR43787:SF11">
    <property type="entry name" value="UPF0026 PROTEIN SLR1464"/>
    <property type="match status" value="1"/>
</dbReference>
<dbReference type="GO" id="GO:0003824">
    <property type="term" value="F:catalytic activity"/>
    <property type="evidence" value="ECO:0007669"/>
    <property type="project" value="InterPro"/>
</dbReference>
<evidence type="ECO:0000256" key="4">
    <source>
        <dbReference type="ARBA" id="ARBA00022723"/>
    </source>
</evidence>
<comment type="cofactor">
    <cofactor evidence="1">
        <name>[4Fe-4S] cluster</name>
        <dbReference type="ChEBI" id="CHEBI:49883"/>
    </cofactor>
</comment>
<dbReference type="Pfam" id="PF04055">
    <property type="entry name" value="Radical_SAM"/>
    <property type="match status" value="1"/>
</dbReference>
<dbReference type="Gene3D" id="3.20.20.70">
    <property type="entry name" value="Aldolase class I"/>
    <property type="match status" value="1"/>
</dbReference>
<keyword evidence="4" id="KW-0479">Metal-binding</keyword>
<dbReference type="InterPro" id="IPR036390">
    <property type="entry name" value="WH_DNA-bd_sf"/>
</dbReference>
<dbReference type="Proteomes" id="UP000427906">
    <property type="component" value="Chromosome"/>
</dbReference>
<keyword evidence="5" id="KW-0408">Iron</keyword>
<dbReference type="SFLD" id="SFLDG01083">
    <property type="entry name" value="Uncharacterised_Radical_SAM_Su"/>
    <property type="match status" value="1"/>
</dbReference>
<keyword evidence="6" id="KW-0411">Iron-sulfur</keyword>
<feature type="domain" description="Radical SAM core" evidence="7">
    <location>
        <begin position="18"/>
        <end position="253"/>
    </location>
</feature>
<keyword evidence="2" id="KW-0004">4Fe-4S</keyword>